<dbReference type="KEGG" id="fmr:Fuma_02533"/>
<dbReference type="SUPFAM" id="SSF49899">
    <property type="entry name" value="Concanavalin A-like lectins/glucanases"/>
    <property type="match status" value="1"/>
</dbReference>
<gene>
    <name evidence="2" type="ORF">Fuma_02533</name>
</gene>
<reference evidence="2 3" key="1">
    <citation type="journal article" date="2016" name="Front. Microbiol.">
        <title>Fuerstia marisgermanicae gen. nov., sp. nov., an Unusual Member of the Phylum Planctomycetes from the German Wadden Sea.</title>
        <authorList>
            <person name="Kohn T."/>
            <person name="Heuer A."/>
            <person name="Jogler M."/>
            <person name="Vollmers J."/>
            <person name="Boedeker C."/>
            <person name="Bunk B."/>
            <person name="Rast P."/>
            <person name="Borchert D."/>
            <person name="Glockner I."/>
            <person name="Freese H.M."/>
            <person name="Klenk H.P."/>
            <person name="Overmann J."/>
            <person name="Kaster A.K."/>
            <person name="Rohde M."/>
            <person name="Wiegand S."/>
            <person name="Jogler C."/>
        </authorList>
    </citation>
    <scope>NUCLEOTIDE SEQUENCE [LARGE SCALE GENOMIC DNA]</scope>
    <source>
        <strain evidence="2 3">NH11</strain>
    </source>
</reference>
<keyword evidence="3" id="KW-1185">Reference proteome</keyword>
<evidence type="ECO:0000259" key="1">
    <source>
        <dbReference type="Pfam" id="PF17851"/>
    </source>
</evidence>
<organism evidence="2 3">
    <name type="scientific">Fuerstiella marisgermanici</name>
    <dbReference type="NCBI Taxonomy" id="1891926"/>
    <lineage>
        <taxon>Bacteria</taxon>
        <taxon>Pseudomonadati</taxon>
        <taxon>Planctomycetota</taxon>
        <taxon>Planctomycetia</taxon>
        <taxon>Planctomycetales</taxon>
        <taxon>Planctomycetaceae</taxon>
        <taxon>Fuerstiella</taxon>
    </lineage>
</organism>
<dbReference type="AlphaFoldDB" id="A0A1P8WFU1"/>
<feature type="domain" description="Beta-xylosidase C-terminal Concanavalin A-like" evidence="1">
    <location>
        <begin position="105"/>
        <end position="252"/>
    </location>
</feature>
<dbReference type="Gene3D" id="2.60.120.200">
    <property type="match status" value="1"/>
</dbReference>
<evidence type="ECO:0000313" key="3">
    <source>
        <dbReference type="Proteomes" id="UP000187735"/>
    </source>
</evidence>
<dbReference type="RefSeq" id="WP_077024473.1">
    <property type="nucleotide sequence ID" value="NZ_CP017641.1"/>
</dbReference>
<evidence type="ECO:0000313" key="2">
    <source>
        <dbReference type="EMBL" id="APZ92921.1"/>
    </source>
</evidence>
<dbReference type="Proteomes" id="UP000187735">
    <property type="component" value="Chromosome"/>
</dbReference>
<sequence length="293" mass="32944">MEQSKGNFVIPAGTYEFGGTLEVDLTKFGALSLRTDGPVTIKMKAAGPAIRITGSLIGRAHPEQIKEHTWLERLPLIDGIEGKSIRDITATHRQVEPIVDSLKGSMRKEWRWLRDNRDGWKLTNRGLQVLIEPGNVWGKDNNAKNVLLHPIPDAWQESADVSVQLEQHPKKRWEQTNLVWYYSDSMGVKIGLELEHGKTNIVVGHESGDRTRTIAIVPYPDKTVQLRFVVEGLKLRGFYRKPGATDWTELGTTNLPADSATPPPKVSLQFYLGEANSNRWATVSNFKMLQTAR</sequence>
<dbReference type="InterPro" id="IPR041542">
    <property type="entry name" value="GH43_C2"/>
</dbReference>
<dbReference type="InterPro" id="IPR013320">
    <property type="entry name" value="ConA-like_dom_sf"/>
</dbReference>
<dbReference type="Pfam" id="PF17851">
    <property type="entry name" value="GH43_C2"/>
    <property type="match status" value="1"/>
</dbReference>
<name>A0A1P8WFU1_9PLAN</name>
<accession>A0A1P8WFU1</accession>
<proteinExistence type="predicted"/>
<dbReference type="EMBL" id="CP017641">
    <property type="protein sequence ID" value="APZ92921.1"/>
    <property type="molecule type" value="Genomic_DNA"/>
</dbReference>
<protein>
    <recommendedName>
        <fullName evidence="1">Beta-xylosidase C-terminal Concanavalin A-like domain-containing protein</fullName>
    </recommendedName>
</protein>
<dbReference type="OrthoDB" id="2480018at2"/>